<reference evidence="3 4" key="1">
    <citation type="submission" date="2024-02" db="EMBL/GenBank/DDBJ databases">
        <title>Adaptive strategies in a cosmopolitan and abundant soil bacterium.</title>
        <authorList>
            <person name="Carini P."/>
        </authorList>
    </citation>
    <scope>NUCLEOTIDE SEQUENCE [LARGE SCALE GENOMIC DNA]</scope>
    <source>
        <strain evidence="3 4">AZCC 1608</strain>
    </source>
</reference>
<dbReference type="SUPFAM" id="SSF55154">
    <property type="entry name" value="CYTH-like phosphatases"/>
    <property type="match status" value="1"/>
</dbReference>
<name>A0ABU8B5Z6_9BRAD</name>
<dbReference type="SMART" id="SM00880">
    <property type="entry name" value="CHAD"/>
    <property type="match status" value="1"/>
</dbReference>
<dbReference type="Gene3D" id="2.40.320.10">
    <property type="entry name" value="Hypothetical Protein Pfu-838710-001"/>
    <property type="match status" value="1"/>
</dbReference>
<dbReference type="Gene3D" id="1.40.20.10">
    <property type="entry name" value="CHAD domain"/>
    <property type="match status" value="1"/>
</dbReference>
<dbReference type="PANTHER" id="PTHR39569">
    <property type="entry name" value="INORGANIC TRIPHOSPHATASE"/>
    <property type="match status" value="1"/>
</dbReference>
<protein>
    <submittedName>
        <fullName evidence="3">Inorganic triphosphatase YgiF</fullName>
    </submittedName>
</protein>
<gene>
    <name evidence="3" type="ORF">V1286_001111</name>
</gene>
<sequence length="548" mass="61892">MRIGESRDSGFDAPHRPRNDGSVCWPALGSAFRRYQPSLSDEHQMGVETEIKFRMPKRNLGSSYKLTVPGCKIGERSESDLLSTYFDTRKHKLKRRGLLLRVRQTDGKHVQTIKKTSGAQFGRGEWETEIGGRAPDLDQANGTPLQRLASNKLRRKLKPIFETSVHRITLPVRTRRSELELAIDHGKINAAGRTSRIEEVELELKKGPARDLFRVAKALERKLAAELCLRAKADVGYDLVNGKRAQAVFAEPIELKKRMSAIEGFQVIARSALRHFSGNADAVRKLDPEGVHQMRVGLRRLRAAISLFSQALAAAKTEEIKAELRWLTSELAHARELHVFLEEKIGPVAREITPRRGGKAIAKQFADKRAEALERARKAVDSPRCRVLLVDVLEWIEAQPGRTDTANTELGEFAGKLLDRRIRKAQRDAGKLQEMTAPERHKFRIRMKKIRYAVEFFESLFRAKRDRKALARLSKHAKKIQDALGSLNDFIADRKMAAEAALQAPPQNRRARAFVSGIIVGREDEQARPLMKAAARELRALRHLSARG</sequence>
<feature type="domain" description="CYTH" evidence="1">
    <location>
        <begin position="46"/>
        <end position="243"/>
    </location>
</feature>
<dbReference type="Proteomes" id="UP001364224">
    <property type="component" value="Unassembled WGS sequence"/>
</dbReference>
<proteinExistence type="predicted"/>
<evidence type="ECO:0000313" key="3">
    <source>
        <dbReference type="EMBL" id="MEH2553582.1"/>
    </source>
</evidence>
<comment type="caution">
    <text evidence="3">The sequence shown here is derived from an EMBL/GenBank/DDBJ whole genome shotgun (WGS) entry which is preliminary data.</text>
</comment>
<organism evidence="3 4">
    <name type="scientific">Bradyrhizobium algeriense</name>
    <dbReference type="NCBI Taxonomy" id="634784"/>
    <lineage>
        <taxon>Bacteria</taxon>
        <taxon>Pseudomonadati</taxon>
        <taxon>Pseudomonadota</taxon>
        <taxon>Alphaproteobacteria</taxon>
        <taxon>Hyphomicrobiales</taxon>
        <taxon>Nitrobacteraceae</taxon>
        <taxon>Bradyrhizobium</taxon>
    </lineage>
</organism>
<dbReference type="SMART" id="SM01118">
    <property type="entry name" value="CYTH"/>
    <property type="match status" value="1"/>
</dbReference>
<dbReference type="Pfam" id="PF05235">
    <property type="entry name" value="CHAD"/>
    <property type="match status" value="1"/>
</dbReference>
<evidence type="ECO:0000259" key="1">
    <source>
        <dbReference type="PROSITE" id="PS51707"/>
    </source>
</evidence>
<evidence type="ECO:0000313" key="4">
    <source>
        <dbReference type="Proteomes" id="UP001364224"/>
    </source>
</evidence>
<feature type="domain" description="CHAD" evidence="2">
    <location>
        <begin position="258"/>
        <end position="543"/>
    </location>
</feature>
<keyword evidence="4" id="KW-1185">Reference proteome</keyword>
<dbReference type="InterPro" id="IPR038186">
    <property type="entry name" value="CHAD_dom_sf"/>
</dbReference>
<evidence type="ECO:0000259" key="2">
    <source>
        <dbReference type="PROSITE" id="PS51708"/>
    </source>
</evidence>
<accession>A0ABU8B5Z6</accession>
<dbReference type="PANTHER" id="PTHR39569:SF1">
    <property type="entry name" value="INORGANIC TRIPHOSPHATASE"/>
    <property type="match status" value="1"/>
</dbReference>
<dbReference type="InterPro" id="IPR023577">
    <property type="entry name" value="CYTH_domain"/>
</dbReference>
<dbReference type="PROSITE" id="PS51707">
    <property type="entry name" value="CYTH"/>
    <property type="match status" value="1"/>
</dbReference>
<dbReference type="RefSeq" id="WP_334478101.1">
    <property type="nucleotide sequence ID" value="NZ_JAZHRV010000001.1"/>
</dbReference>
<dbReference type="EMBL" id="JAZHRV010000001">
    <property type="protein sequence ID" value="MEH2553582.1"/>
    <property type="molecule type" value="Genomic_DNA"/>
</dbReference>
<dbReference type="CDD" id="cd07756">
    <property type="entry name" value="CYTH-like_Pase_CHAD"/>
    <property type="match status" value="1"/>
</dbReference>
<dbReference type="Pfam" id="PF01928">
    <property type="entry name" value="CYTH"/>
    <property type="match status" value="1"/>
</dbReference>
<dbReference type="InterPro" id="IPR033469">
    <property type="entry name" value="CYTH-like_dom_sf"/>
</dbReference>
<dbReference type="PROSITE" id="PS51708">
    <property type="entry name" value="CHAD"/>
    <property type="match status" value="1"/>
</dbReference>
<dbReference type="InterPro" id="IPR007899">
    <property type="entry name" value="CHAD_dom"/>
</dbReference>
<dbReference type="InterPro" id="IPR039013">
    <property type="entry name" value="YgiF"/>
</dbReference>